<protein>
    <recommendedName>
        <fullName evidence="3">DUF262 domain-containing protein</fullName>
    </recommendedName>
</protein>
<name>A0ABP7MXB3_9ACTN</name>
<evidence type="ECO:0000313" key="2">
    <source>
        <dbReference type="Proteomes" id="UP001501000"/>
    </source>
</evidence>
<evidence type="ECO:0008006" key="3">
    <source>
        <dbReference type="Google" id="ProtNLM"/>
    </source>
</evidence>
<proteinExistence type="predicted"/>
<organism evidence="1 2">
    <name type="scientific">Streptomyces gulbargensis</name>
    <dbReference type="NCBI Taxonomy" id="364901"/>
    <lineage>
        <taxon>Bacteria</taxon>
        <taxon>Bacillati</taxon>
        <taxon>Actinomycetota</taxon>
        <taxon>Actinomycetes</taxon>
        <taxon>Kitasatosporales</taxon>
        <taxon>Streptomycetaceae</taxon>
        <taxon>Streptomyces</taxon>
    </lineage>
</organism>
<keyword evidence="2" id="KW-1185">Reference proteome</keyword>
<dbReference type="Proteomes" id="UP001501000">
    <property type="component" value="Unassembled WGS sequence"/>
</dbReference>
<evidence type="ECO:0000313" key="1">
    <source>
        <dbReference type="EMBL" id="GAA3930028.1"/>
    </source>
</evidence>
<gene>
    <name evidence="1" type="ORF">GCM10022244_43730</name>
</gene>
<comment type="caution">
    <text evidence="1">The sequence shown here is derived from an EMBL/GenBank/DDBJ whole genome shotgun (WGS) entry which is preliminary data.</text>
</comment>
<reference evidence="2" key="1">
    <citation type="journal article" date="2019" name="Int. J. Syst. Evol. Microbiol.">
        <title>The Global Catalogue of Microorganisms (GCM) 10K type strain sequencing project: providing services to taxonomists for standard genome sequencing and annotation.</title>
        <authorList>
            <consortium name="The Broad Institute Genomics Platform"/>
            <consortium name="The Broad Institute Genome Sequencing Center for Infectious Disease"/>
            <person name="Wu L."/>
            <person name="Ma J."/>
        </authorList>
    </citation>
    <scope>NUCLEOTIDE SEQUENCE [LARGE SCALE GENOMIC DNA]</scope>
    <source>
        <strain evidence="2">JCM 16956</strain>
    </source>
</reference>
<sequence length="377" mass="41362">MNHESYSAPWPFPVGVNLALNPRHFSQAPHGWDVSVSAVELAGLAQGPDAVRALGARRGFLGETPANLELRRTLAERPEHFGRIHPIVLGADEVHVPGLAAARGGVSALHVYGVECIDGFQRLCAVADGLDRWGPAHLDRATVRLEIHCGRARNVARDLHDAAYRHVNVPTAQDGLVRCPNIQRLMRSDWEKEGSFSPWRGASAGPSKRLYTMPVVTRGLACLSAGPGPEAAHMAATDEGLEVLWGSVGSALYLEIFHDRMSPLGVVRAVKAYEAARAALRRLPARSRERAGHLISYAPDLVAREACRKILPVAGLHDEQSRFDWQGRIERDLPAETERTAADLVRRYETVHARHGGKHYKGEVERLDIWRAILGEG</sequence>
<dbReference type="EMBL" id="BAABAJ010000014">
    <property type="protein sequence ID" value="GAA3930028.1"/>
    <property type="molecule type" value="Genomic_DNA"/>
</dbReference>
<accession>A0ABP7MXB3</accession>